<sequence length="228" mass="26726">MTKLKAIGMKTDDFMRLIAEPETVDGTHAADLKELTERYPYFSQARVLYLRSLQKSQSIHFESQIGITTLYASDRNWLYFYLYPEARLSKTSESHQRDARYSGSYFDLLEAAESEGEDTRVSLKKIAESLKASRAMLKEEKRIPEMASAHQPETRQTKIEIPVPDYFRYEDELTKDLSLEEKSRLYIRQKKYSEAIEILRQLNLINPKKSIYFADQIRFLEKIIANSK</sequence>
<evidence type="ECO:0000313" key="1">
    <source>
        <dbReference type="EMBL" id="MPL81862.1"/>
    </source>
</evidence>
<protein>
    <recommendedName>
        <fullName evidence="2">Tetratricopeptide repeat protein</fullName>
    </recommendedName>
</protein>
<accession>A0A644UST6</accession>
<dbReference type="AlphaFoldDB" id="A0A644UST6"/>
<organism evidence="1">
    <name type="scientific">bioreactor metagenome</name>
    <dbReference type="NCBI Taxonomy" id="1076179"/>
    <lineage>
        <taxon>unclassified sequences</taxon>
        <taxon>metagenomes</taxon>
        <taxon>ecological metagenomes</taxon>
    </lineage>
</organism>
<dbReference type="EMBL" id="VSSQ01000155">
    <property type="protein sequence ID" value="MPL81862.1"/>
    <property type="molecule type" value="Genomic_DNA"/>
</dbReference>
<gene>
    <name evidence="1" type="ORF">SDC9_27793</name>
</gene>
<reference evidence="1" key="1">
    <citation type="submission" date="2019-08" db="EMBL/GenBank/DDBJ databases">
        <authorList>
            <person name="Kucharzyk K."/>
            <person name="Murdoch R.W."/>
            <person name="Higgins S."/>
            <person name="Loffler F."/>
        </authorList>
    </citation>
    <scope>NUCLEOTIDE SEQUENCE</scope>
</reference>
<name>A0A644UST6_9ZZZZ</name>
<proteinExistence type="predicted"/>
<evidence type="ECO:0008006" key="2">
    <source>
        <dbReference type="Google" id="ProtNLM"/>
    </source>
</evidence>
<comment type="caution">
    <text evidence="1">The sequence shown here is derived from an EMBL/GenBank/DDBJ whole genome shotgun (WGS) entry which is preliminary data.</text>
</comment>